<dbReference type="Proteomes" id="UP000272025">
    <property type="component" value="Unassembled WGS sequence"/>
</dbReference>
<dbReference type="PRINTS" id="PR00792">
    <property type="entry name" value="PEPSIN"/>
</dbReference>
<dbReference type="InterPro" id="IPR033876">
    <property type="entry name" value="SAP-like"/>
</dbReference>
<evidence type="ECO:0000256" key="6">
    <source>
        <dbReference type="PIRSR" id="PIRSR601461-1"/>
    </source>
</evidence>
<dbReference type="PROSITE" id="PS51767">
    <property type="entry name" value="PEPTIDASE_A1"/>
    <property type="match status" value="1"/>
</dbReference>
<feature type="active site" evidence="6">
    <location>
        <position position="95"/>
    </location>
</feature>
<keyword evidence="3 8" id="KW-0732">Signal</keyword>
<organism evidence="10 11">
    <name type="scientific">Sodiomyces alkalinus (strain CBS 110278 / VKM F-3762 / F11)</name>
    <name type="common">Alkaliphilic filamentous fungus</name>
    <dbReference type="NCBI Taxonomy" id="1314773"/>
    <lineage>
        <taxon>Eukaryota</taxon>
        <taxon>Fungi</taxon>
        <taxon>Dikarya</taxon>
        <taxon>Ascomycota</taxon>
        <taxon>Pezizomycotina</taxon>
        <taxon>Sordariomycetes</taxon>
        <taxon>Hypocreomycetidae</taxon>
        <taxon>Glomerellales</taxon>
        <taxon>Plectosphaerellaceae</taxon>
        <taxon>Sodiomyces</taxon>
    </lineage>
</organism>
<dbReference type="InterPro" id="IPR021109">
    <property type="entry name" value="Peptidase_aspartic_dom_sf"/>
</dbReference>
<dbReference type="PANTHER" id="PTHR47966:SF65">
    <property type="entry name" value="ASPARTIC-TYPE ENDOPEPTIDASE"/>
    <property type="match status" value="1"/>
</dbReference>
<dbReference type="CDD" id="cd05474">
    <property type="entry name" value="SAP_like"/>
    <property type="match status" value="1"/>
</dbReference>
<evidence type="ECO:0000313" key="10">
    <source>
        <dbReference type="EMBL" id="ROT41722.1"/>
    </source>
</evidence>
<name>A0A3N2Q4P4_SODAK</name>
<dbReference type="OrthoDB" id="771136at2759"/>
<evidence type="ECO:0000256" key="2">
    <source>
        <dbReference type="ARBA" id="ARBA00022670"/>
    </source>
</evidence>
<gene>
    <name evidence="10" type="ORF">SODALDRAFT_308713</name>
</gene>
<keyword evidence="4" id="KW-0064">Aspartyl protease</keyword>
<evidence type="ECO:0000256" key="4">
    <source>
        <dbReference type="ARBA" id="ARBA00022750"/>
    </source>
</evidence>
<feature type="active site" evidence="6">
    <location>
        <position position="293"/>
    </location>
</feature>
<evidence type="ECO:0000256" key="7">
    <source>
        <dbReference type="SAM" id="MobiDB-lite"/>
    </source>
</evidence>
<dbReference type="SUPFAM" id="SSF50630">
    <property type="entry name" value="Acid proteases"/>
    <property type="match status" value="1"/>
</dbReference>
<dbReference type="RefSeq" id="XP_028469528.1">
    <property type="nucleotide sequence ID" value="XM_028609088.1"/>
</dbReference>
<keyword evidence="5" id="KW-0378">Hydrolase</keyword>
<sequence length="468" mass="49907">MAALRVALYSTCLAAYASSVLSLPRDTTTGPSAKHAPVTLPLYQDIRIDSIDKLRRKRQNENDDTTARIINVTSTSYLIELAIGTPGQDLRVALDTGSSELWVNPNCQNAGSPSQERICETHGHYRPADSDTARVSQTRSTISYGKGQVALQYVADNIAVPGTDITISDVIFGYATNSRQLSTGIMGLSFGNGTNMAYPSVLDEMVAQDIIETHAFGVALGTKDEPTGTGVISFGGVDTQKFSGDLHTMPVLGPQHGERLWRYWVQLESMGLTISGGGGTELYDGSSFPVFFDTGATLSYLPRPVVQALAEDLGGQLDPDVDLYVVPCGQEGTVDFTFAGYTIKVPLEEFIWTVGQDTCILGADAEESQNYLLGDSFLRSVYTVFDMETPALHFAPYVNCGSNVRMIPPGLNATTEFTGECSSSDSGSGDGNGGDGDGDSAAGHLTPMRSLWAVVAGSMAAYQAMMLL</sequence>
<evidence type="ECO:0000313" key="11">
    <source>
        <dbReference type="Proteomes" id="UP000272025"/>
    </source>
</evidence>
<dbReference type="InterPro" id="IPR001461">
    <property type="entry name" value="Aspartic_peptidase_A1"/>
</dbReference>
<dbReference type="Pfam" id="PF00026">
    <property type="entry name" value="Asp"/>
    <property type="match status" value="1"/>
</dbReference>
<dbReference type="AlphaFoldDB" id="A0A3N2Q4P4"/>
<feature type="region of interest" description="Disordered" evidence="7">
    <location>
        <begin position="417"/>
        <end position="440"/>
    </location>
</feature>
<dbReference type="PANTHER" id="PTHR47966">
    <property type="entry name" value="BETA-SITE APP-CLEAVING ENZYME, ISOFORM A-RELATED"/>
    <property type="match status" value="1"/>
</dbReference>
<evidence type="ECO:0000256" key="3">
    <source>
        <dbReference type="ARBA" id="ARBA00022729"/>
    </source>
</evidence>
<feature type="signal peptide" evidence="8">
    <location>
        <begin position="1"/>
        <end position="22"/>
    </location>
</feature>
<keyword evidence="11" id="KW-1185">Reference proteome</keyword>
<keyword evidence="2" id="KW-0645">Protease</keyword>
<dbReference type="GO" id="GO:0004190">
    <property type="term" value="F:aspartic-type endopeptidase activity"/>
    <property type="evidence" value="ECO:0007669"/>
    <property type="project" value="UniProtKB-KW"/>
</dbReference>
<proteinExistence type="inferred from homology"/>
<dbReference type="Gene3D" id="2.40.70.10">
    <property type="entry name" value="Acid Proteases"/>
    <property type="match status" value="2"/>
</dbReference>
<evidence type="ECO:0000256" key="1">
    <source>
        <dbReference type="ARBA" id="ARBA00007447"/>
    </source>
</evidence>
<evidence type="ECO:0000259" key="9">
    <source>
        <dbReference type="PROSITE" id="PS51767"/>
    </source>
</evidence>
<dbReference type="InterPro" id="IPR033121">
    <property type="entry name" value="PEPTIDASE_A1"/>
</dbReference>
<dbReference type="GeneID" id="39577566"/>
<dbReference type="STRING" id="1314773.A0A3N2Q4P4"/>
<feature type="domain" description="Peptidase A1" evidence="9">
    <location>
        <begin position="77"/>
        <end position="395"/>
    </location>
</feature>
<evidence type="ECO:0000256" key="5">
    <source>
        <dbReference type="ARBA" id="ARBA00022801"/>
    </source>
</evidence>
<dbReference type="GO" id="GO:0006508">
    <property type="term" value="P:proteolysis"/>
    <property type="evidence" value="ECO:0007669"/>
    <property type="project" value="UniProtKB-KW"/>
</dbReference>
<dbReference type="EMBL" id="ML119052">
    <property type="protein sequence ID" value="ROT41722.1"/>
    <property type="molecule type" value="Genomic_DNA"/>
</dbReference>
<accession>A0A3N2Q4P4</accession>
<comment type="similarity">
    <text evidence="1">Belongs to the peptidase A1 family.</text>
</comment>
<reference evidence="10 11" key="1">
    <citation type="journal article" date="2018" name="Mol. Ecol.">
        <title>The obligate alkalophilic soda-lake fungus Sodiomyces alkalinus has shifted to a protein diet.</title>
        <authorList>
            <person name="Grum-Grzhimaylo A.A."/>
            <person name="Falkoski D.L."/>
            <person name="van den Heuvel J."/>
            <person name="Valero-Jimenez C.A."/>
            <person name="Min B."/>
            <person name="Choi I.G."/>
            <person name="Lipzen A."/>
            <person name="Daum C.G."/>
            <person name="Aanen D.K."/>
            <person name="Tsang A."/>
            <person name="Henrissat B."/>
            <person name="Bilanenko E.N."/>
            <person name="de Vries R.P."/>
            <person name="van Kan J.A.L."/>
            <person name="Grigoriev I.V."/>
            <person name="Debets A.J.M."/>
        </authorList>
    </citation>
    <scope>NUCLEOTIDE SEQUENCE [LARGE SCALE GENOMIC DNA]</scope>
    <source>
        <strain evidence="10 11">F11</strain>
    </source>
</reference>
<evidence type="ECO:0000256" key="8">
    <source>
        <dbReference type="SAM" id="SignalP"/>
    </source>
</evidence>
<protein>
    <submittedName>
        <fullName evidence="10">Candidapepsin-1</fullName>
    </submittedName>
</protein>
<feature type="chain" id="PRO_5018309067" evidence="8">
    <location>
        <begin position="23"/>
        <end position="468"/>
    </location>
</feature>